<evidence type="ECO:0000313" key="2">
    <source>
        <dbReference type="EMBL" id="WAC01975.1"/>
    </source>
</evidence>
<proteinExistence type="predicted"/>
<sequence>MEYTPEFIKETTGRYLFTPDEVIEVYFKNETLFLIWRGNEKIEPILLGANVFFVKELNKKMHFVTHPETRSHYLSVISEDEKTITYDYIKLADSVQVPSVYLKNKQYDEALKGYLNIQKEDSTSTFLNEHAFNRFGYQQLREAHYKDAIEIFKINVALHPTSDNVYDSLADAYARSGDSLQAYENYKKALDYNTGNTRAKRFVEAYDKK</sequence>
<dbReference type="InterPro" id="IPR011990">
    <property type="entry name" value="TPR-like_helical_dom_sf"/>
</dbReference>
<gene>
    <name evidence="2" type="ORF">N7U66_19400</name>
</gene>
<accession>A0A9E8MW01</accession>
<evidence type="ECO:0000256" key="1">
    <source>
        <dbReference type="PROSITE-ProRule" id="PRU00339"/>
    </source>
</evidence>
<dbReference type="Proteomes" id="UP001164705">
    <property type="component" value="Chromosome"/>
</dbReference>
<dbReference type="PROSITE" id="PS50005">
    <property type="entry name" value="TPR"/>
    <property type="match status" value="1"/>
</dbReference>
<dbReference type="AlphaFoldDB" id="A0A9E8MW01"/>
<protein>
    <submittedName>
        <fullName evidence="2">Tetratricopeptide repeat protein</fullName>
    </submittedName>
</protein>
<evidence type="ECO:0000313" key="3">
    <source>
        <dbReference type="Proteomes" id="UP001164705"/>
    </source>
</evidence>
<dbReference type="EMBL" id="CP113088">
    <property type="protein sequence ID" value="WAC01975.1"/>
    <property type="molecule type" value="Genomic_DNA"/>
</dbReference>
<reference evidence="2" key="1">
    <citation type="submission" date="2022-11" db="EMBL/GenBank/DDBJ databases">
        <title>Lacinutrix neustonica HL-RS19T sp. nov., isolated from the surface microlayer sample of brackish Lake Shihwa.</title>
        <authorList>
            <person name="Choi J.Y."/>
            <person name="Hwang C.Y."/>
        </authorList>
    </citation>
    <scope>NUCLEOTIDE SEQUENCE</scope>
    <source>
        <strain evidence="2">HL-RS19</strain>
    </source>
</reference>
<dbReference type="InterPro" id="IPR019734">
    <property type="entry name" value="TPR_rpt"/>
</dbReference>
<keyword evidence="3" id="KW-1185">Reference proteome</keyword>
<keyword evidence="1" id="KW-0802">TPR repeat</keyword>
<feature type="repeat" description="TPR" evidence="1">
    <location>
        <begin position="163"/>
        <end position="196"/>
    </location>
</feature>
<dbReference type="SUPFAM" id="SSF48452">
    <property type="entry name" value="TPR-like"/>
    <property type="match status" value="1"/>
</dbReference>
<organism evidence="2 3">
    <name type="scientific">Lacinutrix neustonica</name>
    <dbReference type="NCBI Taxonomy" id="2980107"/>
    <lineage>
        <taxon>Bacteria</taxon>
        <taxon>Pseudomonadati</taxon>
        <taxon>Bacteroidota</taxon>
        <taxon>Flavobacteriia</taxon>
        <taxon>Flavobacteriales</taxon>
        <taxon>Flavobacteriaceae</taxon>
        <taxon>Lacinutrix</taxon>
    </lineage>
</organism>
<name>A0A9E8MW01_9FLAO</name>
<dbReference type="KEGG" id="lnu:N7U66_19400"/>
<dbReference type="Gene3D" id="1.25.40.10">
    <property type="entry name" value="Tetratricopeptide repeat domain"/>
    <property type="match status" value="1"/>
</dbReference>
<dbReference type="RefSeq" id="WP_267676573.1">
    <property type="nucleotide sequence ID" value="NZ_CP113088.1"/>
</dbReference>